<protein>
    <submittedName>
        <fullName evidence="4">NgoFVII family restriction endonuclease</fullName>
    </submittedName>
</protein>
<dbReference type="Pfam" id="PF13091">
    <property type="entry name" value="PLDc_2"/>
    <property type="match status" value="1"/>
</dbReference>
<dbReference type="SUPFAM" id="SSF52540">
    <property type="entry name" value="P-loop containing nucleoside triphosphate hydrolases"/>
    <property type="match status" value="2"/>
</dbReference>
<evidence type="ECO:0000256" key="1">
    <source>
        <dbReference type="ARBA" id="ARBA00022801"/>
    </source>
</evidence>
<dbReference type="PANTHER" id="PTHR45766">
    <property type="entry name" value="DNA ANNEALING HELICASE AND ENDONUCLEASE ZRANB3 FAMILY MEMBER"/>
    <property type="match status" value="1"/>
</dbReference>
<dbReference type="Proteomes" id="UP000885672">
    <property type="component" value="Unassembled WGS sequence"/>
</dbReference>
<dbReference type="InterPro" id="IPR025202">
    <property type="entry name" value="PLD-like_dom"/>
</dbReference>
<dbReference type="InterPro" id="IPR049730">
    <property type="entry name" value="SNF2/RAD54-like_C"/>
</dbReference>
<reference evidence="4" key="1">
    <citation type="journal article" date="2020" name="mSystems">
        <title>Genome- and Community-Level Interaction Insights into Carbon Utilization and Element Cycling Functions of Hydrothermarchaeota in Hydrothermal Sediment.</title>
        <authorList>
            <person name="Zhou Z."/>
            <person name="Liu Y."/>
            <person name="Xu W."/>
            <person name="Pan J."/>
            <person name="Luo Z.H."/>
            <person name="Li M."/>
        </authorList>
    </citation>
    <scope>NUCLEOTIDE SEQUENCE [LARGE SCALE GENOMIC DNA]</scope>
    <source>
        <strain evidence="4">SpSt-1182</strain>
    </source>
</reference>
<keyword evidence="4" id="KW-0540">Nuclease</keyword>
<dbReference type="SMART" id="SM00490">
    <property type="entry name" value="HELICc"/>
    <property type="match status" value="1"/>
</dbReference>
<evidence type="ECO:0000313" key="4">
    <source>
        <dbReference type="EMBL" id="HDQ99960.1"/>
    </source>
</evidence>
<evidence type="ECO:0000259" key="3">
    <source>
        <dbReference type="PROSITE" id="PS51194"/>
    </source>
</evidence>
<dbReference type="CDD" id="cd09178">
    <property type="entry name" value="PLDc_N_Snf2_like"/>
    <property type="match status" value="1"/>
</dbReference>
<keyword evidence="4" id="KW-0255">Endonuclease</keyword>
<dbReference type="InterPro" id="IPR014001">
    <property type="entry name" value="Helicase_ATP-bd"/>
</dbReference>
<dbReference type="SUPFAM" id="SSF56024">
    <property type="entry name" value="Phospholipase D/nuclease"/>
    <property type="match status" value="1"/>
</dbReference>
<dbReference type="AlphaFoldDB" id="A0A7V0T697"/>
<dbReference type="InterPro" id="IPR027417">
    <property type="entry name" value="P-loop_NTPase"/>
</dbReference>
<accession>A0A7V0T697</accession>
<dbReference type="InterPro" id="IPR001650">
    <property type="entry name" value="Helicase_C-like"/>
</dbReference>
<dbReference type="PANTHER" id="PTHR45766:SF6">
    <property type="entry name" value="SWI_SNF-RELATED MATRIX-ASSOCIATED ACTIN-DEPENDENT REGULATOR OF CHROMATIN SUBFAMILY A-LIKE PROTEIN 1"/>
    <property type="match status" value="1"/>
</dbReference>
<dbReference type="GO" id="GO:0016787">
    <property type="term" value="F:hydrolase activity"/>
    <property type="evidence" value="ECO:0007669"/>
    <property type="project" value="UniProtKB-KW"/>
</dbReference>
<dbReference type="GO" id="GO:0004519">
    <property type="term" value="F:endonuclease activity"/>
    <property type="evidence" value="ECO:0007669"/>
    <property type="project" value="UniProtKB-KW"/>
</dbReference>
<dbReference type="Gene3D" id="3.40.50.300">
    <property type="entry name" value="P-loop containing nucleotide triphosphate hydrolases"/>
    <property type="match status" value="1"/>
</dbReference>
<feature type="domain" description="Helicase ATP-binding" evidence="2">
    <location>
        <begin position="267"/>
        <end position="405"/>
    </location>
</feature>
<sequence>MPRIFDNIEEELLPALRDTLRVSERADFCVGYFNLRGWKRLDDLVERWSGEDGHRCRLLVGMHRPPEKELTELFSLTGADEEADQRAAVQLKRQFAQGFRDQLSVGVPTNEDEAGLRRLAAQIQAGKLQVKLYLRHPLHAKLYLLFRPDPVNPFTGFVGSSNLTLSGLSKQGELNVDVLDHDACAKLAVWFEERWNDHWCLDISEELVQIINESWAREDLIPPYHIYIKMAYHLSQEARAGLAEFKMPRDFEATLFEFQAAAVKIAARHLNQRGGVLIGDVVGLGKTLMACAVARIFEEDPYFLETLVISPKNLTGMWQEYVARLRLRAKVVSLSTAINDLPDLRRYRLVIIDESHNLRNREGKRYRAVLDYVSRNDSKVILLTATPYNKTYLDLSSQLRLFVPEDRDLGIRPEQTLRETGQVEFERRHQCGLRTLAAFEHSEFPDDWRELMRLYLVRRTRSFIKDNYAETDPKSGRKYLTFQDGRKAPFPDRVPRTLKFKVDEKDKADQYARLYSPGVVSAINALHLPRYGLGNYVAETPRKPPSPAEAEQLKNLSRAGKRLMGFSRTNLFKRLESCGEAFVLSVRRHILRNYVYLHAVENGLELPIGTQDLVVLDDEDIETENDEGAMVETVSRPPRTAAEFRRRAAVIYEAYRKQGGNRFKWLRASLFDEALKSDLAADADRLIKLLNDIGDWDPGRDSKLAVLHDLLMRKHGKEKVIVFSQFADTVDYLAAELAKKGVDGLMGVTGAAENPTAIAHRFSPKSNESRDKVPPSDELRVVIATDVLSEGQNLQDAHIVVNFDLPWAIIRLIQRAGRVDRIGQESWQILCYSFLPADGVERILRLRARVRQRLQENAEVVGSDEAFFGDAGETRLVNDLYNEKPGVFDDEDGEVDLASYAWQVWHNAVKADPKLAKLIPALPPVVFSAREHSPTGNRPAGVLVYARTAEDNDALAWIDGTGRSVTESQYAILKAAECAPDTPALRRAENHHELVQQGVRQIVSDEQAIGGQLGRPSGARSKTYERLKRYQAEVTGTMFDVPELKRAIDDIYRAPLREAAKDALNRLLRTGASDQTLAELVMHLRDDDKLCVATEDVTPNEPRLICSLGLRAKGE</sequence>
<dbReference type="Gene3D" id="3.40.50.10810">
    <property type="entry name" value="Tandem AAA-ATPase domain"/>
    <property type="match status" value="2"/>
</dbReference>
<dbReference type="PROSITE" id="PS51192">
    <property type="entry name" value="HELICASE_ATP_BIND_1"/>
    <property type="match status" value="1"/>
</dbReference>
<proteinExistence type="predicted"/>
<keyword evidence="1" id="KW-0378">Hydrolase</keyword>
<gene>
    <name evidence="4" type="ORF">ENN51_06730</name>
</gene>
<dbReference type="Pfam" id="PF00271">
    <property type="entry name" value="Helicase_C"/>
    <property type="match status" value="1"/>
</dbReference>
<dbReference type="InterPro" id="IPR038718">
    <property type="entry name" value="SNF2-like_sf"/>
</dbReference>
<dbReference type="EMBL" id="DSBX01000255">
    <property type="protein sequence ID" value="HDQ99960.1"/>
    <property type="molecule type" value="Genomic_DNA"/>
</dbReference>
<dbReference type="PROSITE" id="PS51194">
    <property type="entry name" value="HELICASE_CTER"/>
    <property type="match status" value="1"/>
</dbReference>
<name>A0A7V0T697_UNCW3</name>
<dbReference type="Gene3D" id="3.30.870.10">
    <property type="entry name" value="Endonuclease Chain A"/>
    <property type="match status" value="1"/>
</dbReference>
<comment type="caution">
    <text evidence="4">The sequence shown here is derived from an EMBL/GenBank/DDBJ whole genome shotgun (WGS) entry which is preliminary data.</text>
</comment>
<dbReference type="SMART" id="SM00487">
    <property type="entry name" value="DEXDc"/>
    <property type="match status" value="1"/>
</dbReference>
<feature type="domain" description="Helicase C-terminal" evidence="3">
    <location>
        <begin position="706"/>
        <end position="866"/>
    </location>
</feature>
<organism evidence="4">
    <name type="scientific">candidate division WOR-3 bacterium</name>
    <dbReference type="NCBI Taxonomy" id="2052148"/>
    <lineage>
        <taxon>Bacteria</taxon>
        <taxon>Bacteria division WOR-3</taxon>
    </lineage>
</organism>
<evidence type="ECO:0000259" key="2">
    <source>
        <dbReference type="PROSITE" id="PS51192"/>
    </source>
</evidence>
<dbReference type="CDD" id="cd18793">
    <property type="entry name" value="SF2_C_SNF"/>
    <property type="match status" value="1"/>
</dbReference>